<accession>A0A7G5N2X3</accession>
<organism evidence="1 2">
    <name type="scientific">Blautia producta</name>
    <dbReference type="NCBI Taxonomy" id="33035"/>
    <lineage>
        <taxon>Bacteria</taxon>
        <taxon>Bacillati</taxon>
        <taxon>Bacillota</taxon>
        <taxon>Clostridia</taxon>
        <taxon>Lachnospirales</taxon>
        <taxon>Lachnospiraceae</taxon>
        <taxon>Blautia</taxon>
    </lineage>
</organism>
<sequence>MKHMDMEKFANGAFTSQINRELEKVTENIQDPNTDATAKRRITVVIEFKPNEARNFVTTGVQAKSTLAPALGAVTALNMGKDLKTGEVEAVEIGNQIPGQMSIDDVETPQAVQEEDNHNGELNAMVRTVDQSTGEIYETPASSNVIDLRGARQA</sequence>
<dbReference type="GeneID" id="75053286"/>
<gene>
    <name evidence="1" type="ORF">E5259_28655</name>
</gene>
<dbReference type="AlphaFoldDB" id="A0A7G5N2X3"/>
<evidence type="ECO:0000313" key="1">
    <source>
        <dbReference type="EMBL" id="QMW81216.1"/>
    </source>
</evidence>
<proteinExistence type="predicted"/>
<dbReference type="Proteomes" id="UP000515789">
    <property type="component" value="Chromosome"/>
</dbReference>
<evidence type="ECO:0008006" key="3">
    <source>
        <dbReference type="Google" id="ProtNLM"/>
    </source>
</evidence>
<dbReference type="RefSeq" id="WP_026255625.1">
    <property type="nucleotide sequence ID" value="NZ_CABLBP010000036.1"/>
</dbReference>
<reference evidence="1 2" key="1">
    <citation type="submission" date="2019-04" db="EMBL/GenBank/DDBJ databases">
        <authorList>
            <person name="Schori C."/>
            <person name="Ahrens C."/>
        </authorList>
    </citation>
    <scope>NUCLEOTIDE SEQUENCE [LARGE SCALE GENOMIC DNA]</scope>
    <source>
        <strain evidence="1 2">DSM 2950</strain>
    </source>
</reference>
<name>A0A7G5N2X3_9FIRM</name>
<protein>
    <recommendedName>
        <fullName evidence="3">Replication terminator protein</fullName>
    </recommendedName>
</protein>
<dbReference type="EMBL" id="CP039126">
    <property type="protein sequence ID" value="QMW81216.1"/>
    <property type="molecule type" value="Genomic_DNA"/>
</dbReference>
<evidence type="ECO:0000313" key="2">
    <source>
        <dbReference type="Proteomes" id="UP000515789"/>
    </source>
</evidence>